<dbReference type="HOGENOM" id="CLU_1952264_0_0_1"/>
<evidence type="ECO:0000256" key="4">
    <source>
        <dbReference type="ARBA" id="ARBA00022741"/>
    </source>
</evidence>
<evidence type="ECO:0000256" key="2">
    <source>
        <dbReference type="ARBA" id="ARBA00022614"/>
    </source>
</evidence>
<evidence type="ECO:0000313" key="8">
    <source>
        <dbReference type="Proteomes" id="UP000006591"/>
    </source>
</evidence>
<proteinExistence type="inferred from homology"/>
<evidence type="ECO:0000259" key="6">
    <source>
        <dbReference type="Pfam" id="PF18052"/>
    </source>
</evidence>
<evidence type="ECO:0000256" key="3">
    <source>
        <dbReference type="ARBA" id="ARBA00022737"/>
    </source>
</evidence>
<dbReference type="Gramene" id="ONIVA12G05740.7">
    <property type="protein sequence ID" value="ONIVA12G05740.7"/>
    <property type="gene ID" value="ONIVA12G05740"/>
</dbReference>
<dbReference type="Gene3D" id="1.20.5.4130">
    <property type="match status" value="1"/>
</dbReference>
<evidence type="ECO:0000256" key="1">
    <source>
        <dbReference type="ARBA" id="ARBA00008894"/>
    </source>
</evidence>
<dbReference type="Pfam" id="PF18052">
    <property type="entry name" value="Rx_N"/>
    <property type="match status" value="1"/>
</dbReference>
<name>A0A0E0J7Z8_ORYNI</name>
<comment type="similarity">
    <text evidence="1">Belongs to the disease resistance NB-LRR family.</text>
</comment>
<sequence length="129" mass="15069">MSHEGNFNSPSNQQFSTLPWLLRLQWCLQGNPWQLLALNYLDGYLSAKSMEEMKNKLEEGMLQIQAVLDVTNPDQFKEHSVALDLWFWKLRDAVEEAEDAIDELEYYKLKEKAKDYKSPLASRNGNLEE</sequence>
<dbReference type="GO" id="GO:0000166">
    <property type="term" value="F:nucleotide binding"/>
    <property type="evidence" value="ECO:0007669"/>
    <property type="project" value="UniProtKB-KW"/>
</dbReference>
<dbReference type="Proteomes" id="UP000006591">
    <property type="component" value="Chromosome 12"/>
</dbReference>
<keyword evidence="2" id="KW-0433">Leucine-rich repeat</keyword>
<keyword evidence="8" id="KW-1185">Reference proteome</keyword>
<keyword evidence="5" id="KW-0611">Plant defense</keyword>
<keyword evidence="3" id="KW-0677">Repeat</keyword>
<evidence type="ECO:0000256" key="5">
    <source>
        <dbReference type="ARBA" id="ARBA00022821"/>
    </source>
</evidence>
<organism evidence="7">
    <name type="scientific">Oryza nivara</name>
    <name type="common">Indian wild rice</name>
    <name type="synonym">Oryza sativa f. spontanea</name>
    <dbReference type="NCBI Taxonomy" id="4536"/>
    <lineage>
        <taxon>Eukaryota</taxon>
        <taxon>Viridiplantae</taxon>
        <taxon>Streptophyta</taxon>
        <taxon>Embryophyta</taxon>
        <taxon>Tracheophyta</taxon>
        <taxon>Spermatophyta</taxon>
        <taxon>Magnoliopsida</taxon>
        <taxon>Liliopsida</taxon>
        <taxon>Poales</taxon>
        <taxon>Poaceae</taxon>
        <taxon>BOP clade</taxon>
        <taxon>Oryzoideae</taxon>
        <taxon>Oryzeae</taxon>
        <taxon>Oryzinae</taxon>
        <taxon>Oryza</taxon>
    </lineage>
</organism>
<keyword evidence="4" id="KW-0547">Nucleotide-binding</keyword>
<evidence type="ECO:0000313" key="7">
    <source>
        <dbReference type="EnsemblPlants" id="ONIVA12G05740.7"/>
    </source>
</evidence>
<accession>A0A0E0J7Z8</accession>
<dbReference type="InterPro" id="IPR041118">
    <property type="entry name" value="Rx_N"/>
</dbReference>
<reference evidence="7" key="2">
    <citation type="submission" date="2018-04" db="EMBL/GenBank/DDBJ databases">
        <title>OnivRS2 (Oryza nivara Reference Sequence Version 2).</title>
        <authorList>
            <person name="Zhang J."/>
            <person name="Kudrna D."/>
            <person name="Lee S."/>
            <person name="Talag J."/>
            <person name="Rajasekar S."/>
            <person name="Welchert J."/>
            <person name="Hsing Y.-I."/>
            <person name="Wing R.A."/>
        </authorList>
    </citation>
    <scope>NUCLEOTIDE SEQUENCE [LARGE SCALE GENOMIC DNA]</scope>
    <source>
        <strain evidence="7">SL10</strain>
    </source>
</reference>
<dbReference type="GO" id="GO:0006952">
    <property type="term" value="P:defense response"/>
    <property type="evidence" value="ECO:0007669"/>
    <property type="project" value="UniProtKB-KW"/>
</dbReference>
<dbReference type="EnsemblPlants" id="ONIVA12G05740.7">
    <property type="protein sequence ID" value="ONIVA12G05740.7"/>
    <property type="gene ID" value="ONIVA12G05740"/>
</dbReference>
<feature type="domain" description="Disease resistance N-terminal" evidence="6">
    <location>
        <begin position="45"/>
        <end position="115"/>
    </location>
</feature>
<reference evidence="7" key="1">
    <citation type="submission" date="2015-04" db="UniProtKB">
        <authorList>
            <consortium name="EnsemblPlants"/>
        </authorList>
    </citation>
    <scope>IDENTIFICATION</scope>
    <source>
        <strain evidence="7">SL10</strain>
    </source>
</reference>
<protein>
    <recommendedName>
        <fullName evidence="6">Disease resistance N-terminal domain-containing protein</fullName>
    </recommendedName>
</protein>
<dbReference type="AlphaFoldDB" id="A0A0E0J7Z8"/>